<dbReference type="EMBL" id="JQCH01000016">
    <property type="protein sequence ID" value="KRO09422.1"/>
    <property type="molecule type" value="Genomic_DNA"/>
</dbReference>
<dbReference type="InterPro" id="IPR036390">
    <property type="entry name" value="WH_DNA-bd_sf"/>
</dbReference>
<comment type="similarity">
    <text evidence="2">Belongs to the ROK (NagC/XylR) family.</text>
</comment>
<gene>
    <name evidence="4" type="ORF">IV59_GL000634</name>
</gene>
<name>A0ABR5Q6J7_9LACO</name>
<dbReference type="Proteomes" id="UP000051884">
    <property type="component" value="Unassembled WGS sequence"/>
</dbReference>
<keyword evidence="3" id="KW-0859">Xylose metabolism</keyword>
<dbReference type="Gene3D" id="3.30.420.40">
    <property type="match status" value="2"/>
</dbReference>
<comment type="function">
    <text evidence="1">Transcriptional repressor of xylose-utilizing enzymes.</text>
</comment>
<dbReference type="Pfam" id="PF13412">
    <property type="entry name" value="HTH_24"/>
    <property type="match status" value="1"/>
</dbReference>
<reference evidence="4 5" key="1">
    <citation type="journal article" date="2015" name="Genome Announc.">
        <title>Expanding the biotechnology potential of lactobacilli through comparative genomics of 213 strains and associated genera.</title>
        <authorList>
            <person name="Sun Z."/>
            <person name="Harris H.M."/>
            <person name="McCann A."/>
            <person name="Guo C."/>
            <person name="Argimon S."/>
            <person name="Zhang W."/>
            <person name="Yang X."/>
            <person name="Jeffery I.B."/>
            <person name="Cooney J.C."/>
            <person name="Kagawa T.F."/>
            <person name="Liu W."/>
            <person name="Song Y."/>
            <person name="Salvetti E."/>
            <person name="Wrobel A."/>
            <person name="Rasinkangas P."/>
            <person name="Parkhill J."/>
            <person name="Rea M.C."/>
            <person name="O'Sullivan O."/>
            <person name="Ritari J."/>
            <person name="Douillard F.P."/>
            <person name="Paul Ross R."/>
            <person name="Yang R."/>
            <person name="Briner A.E."/>
            <person name="Felis G.E."/>
            <person name="de Vos W.M."/>
            <person name="Barrangou R."/>
            <person name="Klaenhammer T.R."/>
            <person name="Caufield P.W."/>
            <person name="Cui Y."/>
            <person name="Zhang H."/>
            <person name="O'Toole P.W."/>
        </authorList>
    </citation>
    <scope>NUCLEOTIDE SEQUENCE [LARGE SCALE GENOMIC DNA]</scope>
    <source>
        <strain evidence="4 5">DSM 26202</strain>
    </source>
</reference>
<evidence type="ECO:0000256" key="3">
    <source>
        <dbReference type="ARBA" id="ARBA00022629"/>
    </source>
</evidence>
<proteinExistence type="inferred from homology"/>
<keyword evidence="3" id="KW-0119">Carbohydrate metabolism</keyword>
<evidence type="ECO:0000313" key="5">
    <source>
        <dbReference type="Proteomes" id="UP000051884"/>
    </source>
</evidence>
<evidence type="ECO:0000313" key="4">
    <source>
        <dbReference type="EMBL" id="KRO09422.1"/>
    </source>
</evidence>
<organism evidence="4 5">
    <name type="scientific">Paucilactobacillus hokkaidonensis</name>
    <dbReference type="NCBI Taxonomy" id="1193095"/>
    <lineage>
        <taxon>Bacteria</taxon>
        <taxon>Bacillati</taxon>
        <taxon>Bacillota</taxon>
        <taxon>Bacilli</taxon>
        <taxon>Lactobacillales</taxon>
        <taxon>Lactobacillaceae</taxon>
        <taxon>Paucilactobacillus</taxon>
    </lineage>
</organism>
<dbReference type="InterPro" id="IPR000600">
    <property type="entry name" value="ROK"/>
</dbReference>
<dbReference type="InterPro" id="IPR036388">
    <property type="entry name" value="WH-like_DNA-bd_sf"/>
</dbReference>
<comment type="caution">
    <text evidence="4">The sequence shown here is derived from an EMBL/GenBank/DDBJ whole genome shotgun (WGS) entry which is preliminary data.</text>
</comment>
<dbReference type="SUPFAM" id="SSF53067">
    <property type="entry name" value="Actin-like ATPase domain"/>
    <property type="match status" value="1"/>
</dbReference>
<sequence>MVTVEAIQGGHNMAISNMQSIKQSNYSAIYKLLYSNNKLSKQLIAEQLQLSLPTVSSNLQELINNQLVKKNGKFESQMGRRATAYSINPTAIVSLGVEIFYDHASVVLINTLGDLIATSRLSLMFERQESYFKQFGTWISNFIDNQKLKKSQIAGVGIGIQGLVSNDGQTILYGKILNCTGLSTTDFKPYLNYNITFYHDADCVAVAEQEQNKSNGDAIYLSIGEHLGTAIMVDGQIYSGQNGRSGTMEHITLDSHQGRQCYCGKKGCIETYCSLSSLLVDNESATAFFNRLNQNDQGTVARWKTYLDYLADAINNLHMFVDNPIYLAGEIVRFIDQNTIDALAERTKKITAFPDDYNYLFLGKITDFAVAIGAGLPKIDEAINNI</sequence>
<dbReference type="PANTHER" id="PTHR18964">
    <property type="entry name" value="ROK (REPRESSOR, ORF, KINASE) FAMILY"/>
    <property type="match status" value="1"/>
</dbReference>
<dbReference type="InterPro" id="IPR043129">
    <property type="entry name" value="ATPase_NBD"/>
</dbReference>
<evidence type="ECO:0000256" key="1">
    <source>
        <dbReference type="ARBA" id="ARBA00002486"/>
    </source>
</evidence>
<dbReference type="Pfam" id="PF00480">
    <property type="entry name" value="ROK"/>
    <property type="match status" value="1"/>
</dbReference>
<keyword evidence="5" id="KW-1185">Reference proteome</keyword>
<dbReference type="PANTHER" id="PTHR18964:SF149">
    <property type="entry name" value="BIFUNCTIONAL UDP-N-ACETYLGLUCOSAMINE 2-EPIMERASE_N-ACETYLMANNOSAMINE KINASE"/>
    <property type="match status" value="1"/>
</dbReference>
<dbReference type="Gene3D" id="1.10.10.10">
    <property type="entry name" value="Winged helix-like DNA-binding domain superfamily/Winged helix DNA-binding domain"/>
    <property type="match status" value="1"/>
</dbReference>
<evidence type="ECO:0000256" key="2">
    <source>
        <dbReference type="ARBA" id="ARBA00006479"/>
    </source>
</evidence>
<protein>
    <submittedName>
        <fullName evidence="4">ROK family protein</fullName>
    </submittedName>
</protein>
<accession>A0ABR5Q6J7</accession>
<dbReference type="SUPFAM" id="SSF46785">
    <property type="entry name" value="Winged helix' DNA-binding domain"/>
    <property type="match status" value="1"/>
</dbReference>